<dbReference type="Pfam" id="PF00107">
    <property type="entry name" value="ADH_zinc_N"/>
    <property type="match status" value="1"/>
</dbReference>
<evidence type="ECO:0000256" key="5">
    <source>
        <dbReference type="RuleBase" id="RU361277"/>
    </source>
</evidence>
<dbReference type="InterPro" id="IPR036291">
    <property type="entry name" value="NAD(P)-bd_dom_sf"/>
</dbReference>
<keyword evidence="4 8" id="KW-0560">Oxidoreductase</keyword>
<dbReference type="EC" id="1.1.1.284" evidence="8"/>
<dbReference type="SUPFAM" id="SSF50129">
    <property type="entry name" value="GroES-like"/>
    <property type="match status" value="1"/>
</dbReference>
<dbReference type="Gene3D" id="3.40.50.720">
    <property type="entry name" value="NAD(P)-binding Rossmann-like Domain"/>
    <property type="match status" value="1"/>
</dbReference>
<dbReference type="CDD" id="cd08283">
    <property type="entry name" value="FDH_like_1"/>
    <property type="match status" value="1"/>
</dbReference>
<organism evidence="8 9">
    <name type="scientific">Metabacillus malikii</name>
    <dbReference type="NCBI Taxonomy" id="1504265"/>
    <lineage>
        <taxon>Bacteria</taxon>
        <taxon>Bacillati</taxon>
        <taxon>Bacillota</taxon>
        <taxon>Bacilli</taxon>
        <taxon>Bacillales</taxon>
        <taxon>Bacillaceae</taxon>
        <taxon>Metabacillus</taxon>
    </lineage>
</organism>
<dbReference type="PROSITE" id="PS00059">
    <property type="entry name" value="ADH_ZINC"/>
    <property type="match status" value="1"/>
</dbReference>
<accession>A0ABT9ZDF3</accession>
<dbReference type="EC" id="1.1.1.1" evidence="8"/>
<dbReference type="EMBL" id="JAUSUD010000002">
    <property type="protein sequence ID" value="MDQ0229280.1"/>
    <property type="molecule type" value="Genomic_DNA"/>
</dbReference>
<reference evidence="8 9" key="1">
    <citation type="submission" date="2023-07" db="EMBL/GenBank/DDBJ databases">
        <title>Genomic Encyclopedia of Type Strains, Phase IV (KMG-IV): sequencing the most valuable type-strain genomes for metagenomic binning, comparative biology and taxonomic classification.</title>
        <authorList>
            <person name="Goeker M."/>
        </authorList>
    </citation>
    <scope>NUCLEOTIDE SEQUENCE [LARGE SCALE GENOMIC DNA]</scope>
    <source>
        <strain evidence="8 9">DSM 29005</strain>
    </source>
</reference>
<dbReference type="InterPro" id="IPR002328">
    <property type="entry name" value="ADH_Zn_CS"/>
</dbReference>
<dbReference type="SUPFAM" id="SSF51735">
    <property type="entry name" value="NAD(P)-binding Rossmann-fold domains"/>
    <property type="match status" value="1"/>
</dbReference>
<proteinExistence type="inferred from homology"/>
<sequence length="380" mass="41640">MKAVTYQGIKDVAVKEVEDPRIQKADDIVIKVTSSAICGSDLHLIHGMIPNTPENYIIGHEPIGIVEETGPDVTKVKKGDRVIIPFNISCGHCWYCNHDLTSQCDNSNKNAEMGSYFGYSENAGGYAGGQAEYLRVPYGNFTPFKIPENSEVSDENLVLLSDAASTAYWSVENAGVKKGDTVIILGCGPVGLLAQKISWLFGAERVIAVDYIDYRLQHAKRTNNVEIVNFETEKNTGEYLKEITNGGADVVIDCVGMDGKMSPMEFLATGLKLHGGAMGAIVTASQAVKKCGTIQLTGVYGMRYNAFPLGDIFQRNVQMKMGQAHVIPLIPKLYQLVTDKKLDFSDIVTHQIPLSQAKHGYEVFDTKTDNCIKVILKPHQ</sequence>
<dbReference type="PANTHER" id="PTHR42813">
    <property type="entry name" value="ZINC-TYPE ALCOHOL DEHYDROGENASE-LIKE"/>
    <property type="match status" value="1"/>
</dbReference>
<dbReference type="Proteomes" id="UP001234495">
    <property type="component" value="Unassembled WGS sequence"/>
</dbReference>
<gene>
    <name evidence="8" type="ORF">J2S19_000531</name>
</gene>
<evidence type="ECO:0000256" key="3">
    <source>
        <dbReference type="ARBA" id="ARBA00022833"/>
    </source>
</evidence>
<dbReference type="Pfam" id="PF08240">
    <property type="entry name" value="ADH_N"/>
    <property type="match status" value="1"/>
</dbReference>
<dbReference type="InterPro" id="IPR011032">
    <property type="entry name" value="GroES-like_sf"/>
</dbReference>
<comment type="cofactor">
    <cofactor evidence="1 5">
        <name>Zn(2+)</name>
        <dbReference type="ChEBI" id="CHEBI:29105"/>
    </cofactor>
</comment>
<evidence type="ECO:0000313" key="8">
    <source>
        <dbReference type="EMBL" id="MDQ0229280.1"/>
    </source>
</evidence>
<evidence type="ECO:0000256" key="1">
    <source>
        <dbReference type="ARBA" id="ARBA00001947"/>
    </source>
</evidence>
<feature type="domain" description="Alcohol dehydrogenase-like C-terminal" evidence="6">
    <location>
        <begin position="189"/>
        <end position="257"/>
    </location>
</feature>
<feature type="domain" description="Alcohol dehydrogenase-like N-terminal" evidence="7">
    <location>
        <begin position="25"/>
        <end position="143"/>
    </location>
</feature>
<dbReference type="PANTHER" id="PTHR42813:SF2">
    <property type="entry name" value="DEHYDROGENASE, ZINC-CONTAINING, PUTATIVE (AFU_ORTHOLOGUE AFUA_2G02810)-RELATED"/>
    <property type="match status" value="1"/>
</dbReference>
<dbReference type="GO" id="GO:0004022">
    <property type="term" value="F:alcohol dehydrogenase (NAD+) activity"/>
    <property type="evidence" value="ECO:0007669"/>
    <property type="project" value="UniProtKB-EC"/>
</dbReference>
<evidence type="ECO:0000256" key="4">
    <source>
        <dbReference type="ARBA" id="ARBA00023002"/>
    </source>
</evidence>
<name>A0ABT9ZDF3_9BACI</name>
<dbReference type="InterPro" id="IPR013149">
    <property type="entry name" value="ADH-like_C"/>
</dbReference>
<evidence type="ECO:0000256" key="2">
    <source>
        <dbReference type="ARBA" id="ARBA00022723"/>
    </source>
</evidence>
<comment type="similarity">
    <text evidence="5">Belongs to the zinc-containing alcohol dehydrogenase family.</text>
</comment>
<evidence type="ECO:0000313" key="9">
    <source>
        <dbReference type="Proteomes" id="UP001234495"/>
    </source>
</evidence>
<dbReference type="InterPro" id="IPR013154">
    <property type="entry name" value="ADH-like_N"/>
</dbReference>
<keyword evidence="3 5" id="KW-0862">Zinc</keyword>
<protein>
    <submittedName>
        <fullName evidence="8">S-(Hydroxymethyl)glutathione dehydrogenase/alcohol dehydrogenase</fullName>
        <ecNumber evidence="8">1.1.1.1</ecNumber>
        <ecNumber evidence="8">1.1.1.284</ecNumber>
    </submittedName>
</protein>
<evidence type="ECO:0000259" key="6">
    <source>
        <dbReference type="Pfam" id="PF00107"/>
    </source>
</evidence>
<comment type="caution">
    <text evidence="8">The sequence shown here is derived from an EMBL/GenBank/DDBJ whole genome shotgun (WGS) entry which is preliminary data.</text>
</comment>
<evidence type="ECO:0000259" key="7">
    <source>
        <dbReference type="Pfam" id="PF08240"/>
    </source>
</evidence>
<keyword evidence="9" id="KW-1185">Reference proteome</keyword>
<dbReference type="GO" id="GO:0051903">
    <property type="term" value="F:S-(hydroxymethyl)glutathione dehydrogenase [NAD(P)+] activity"/>
    <property type="evidence" value="ECO:0007669"/>
    <property type="project" value="UniProtKB-EC"/>
</dbReference>
<dbReference type="Gene3D" id="3.90.180.10">
    <property type="entry name" value="Medium-chain alcohol dehydrogenases, catalytic domain"/>
    <property type="match status" value="1"/>
</dbReference>
<keyword evidence="2 5" id="KW-0479">Metal-binding</keyword>
<dbReference type="RefSeq" id="WP_307336736.1">
    <property type="nucleotide sequence ID" value="NZ_JAUSUD010000002.1"/>
</dbReference>